<evidence type="ECO:0000259" key="8">
    <source>
        <dbReference type="Pfam" id="PF03918"/>
    </source>
</evidence>
<comment type="function">
    <text evidence="7">Possible subunit of a heme lyase.</text>
</comment>
<sequence>MKRLMAVVLWGCLLAGPARAAIDVHEFSSEAEHARYKHLTEVLRCPKCQNQNIADSNSPIAQDLRREVSRMLEEGRSEAQIIDFMVARYGDFVLYRPPFDLRTVMLWLGPAVLLLAGAGLVGVLVARGRRVRNVALTEDEHRRLADLLGASRNDETAP</sequence>
<dbReference type="KEGG" id="bpt:Bpet4072"/>
<proteinExistence type="inferred from homology"/>
<evidence type="ECO:0000256" key="7">
    <source>
        <dbReference type="RuleBase" id="RU364112"/>
    </source>
</evidence>
<dbReference type="InterPro" id="IPR051263">
    <property type="entry name" value="C-type_cytochrome_biogenesis"/>
</dbReference>
<feature type="domain" description="CcmH/CycL/Ccl2/NrfF N-terminal" evidence="8">
    <location>
        <begin position="10"/>
        <end position="148"/>
    </location>
</feature>
<comment type="similarity">
    <text evidence="1 7">Belongs to the CcmH/CycL/Ccl2/NrfF family.</text>
</comment>
<evidence type="ECO:0000256" key="2">
    <source>
        <dbReference type="ARBA" id="ARBA00022617"/>
    </source>
</evidence>
<keyword evidence="4 7" id="KW-0732">Signal</keyword>
<dbReference type="eggNOG" id="COG3088">
    <property type="taxonomic scope" value="Bacteria"/>
</dbReference>
<dbReference type="CDD" id="cd16378">
    <property type="entry name" value="CcmH_N"/>
    <property type="match status" value="1"/>
</dbReference>
<keyword evidence="10" id="KW-1185">Reference proteome</keyword>
<feature type="chain" id="PRO_5011018531" description="Cytochrome c-type biogenesis protein" evidence="7">
    <location>
        <begin position="21"/>
        <end position="158"/>
    </location>
</feature>
<evidence type="ECO:0000256" key="3">
    <source>
        <dbReference type="ARBA" id="ARBA00022723"/>
    </source>
</evidence>
<evidence type="ECO:0000256" key="6">
    <source>
        <dbReference type="ARBA" id="ARBA00023004"/>
    </source>
</evidence>
<keyword evidence="9" id="KW-0456">Lyase</keyword>
<dbReference type="GO" id="GO:0017004">
    <property type="term" value="P:cytochrome complex assembly"/>
    <property type="evidence" value="ECO:0007669"/>
    <property type="project" value="UniProtKB-KW"/>
</dbReference>
<dbReference type="EMBL" id="AM902716">
    <property type="protein sequence ID" value="CAP44420.1"/>
    <property type="molecule type" value="Genomic_DNA"/>
</dbReference>
<dbReference type="FunFam" id="1.10.8.640:FF:000001">
    <property type="entry name" value="Cytochrome c-type biogenesis protein"/>
    <property type="match status" value="1"/>
</dbReference>
<keyword evidence="7" id="KW-0812">Transmembrane</keyword>
<keyword evidence="7" id="KW-0472">Membrane</keyword>
<dbReference type="STRING" id="94624.Bpet4072"/>
<evidence type="ECO:0000313" key="9">
    <source>
        <dbReference type="EMBL" id="CAP44420.1"/>
    </source>
</evidence>
<dbReference type="Gene3D" id="1.10.8.640">
    <property type="entry name" value="Cytochrome C biogenesis protein"/>
    <property type="match status" value="1"/>
</dbReference>
<keyword evidence="2 7" id="KW-0349">Heme</keyword>
<evidence type="ECO:0000256" key="5">
    <source>
        <dbReference type="ARBA" id="ARBA00022748"/>
    </source>
</evidence>
<keyword evidence="3 7" id="KW-0479">Metal-binding</keyword>
<dbReference type="InterPro" id="IPR005616">
    <property type="entry name" value="CcmH/CycL/Ccl2/NrfF_N"/>
</dbReference>
<keyword evidence="7" id="KW-1133">Transmembrane helix</keyword>
<dbReference type="PANTHER" id="PTHR47870:SF1">
    <property type="entry name" value="CYTOCHROME C-TYPE BIOGENESIS PROTEIN CCMH"/>
    <property type="match status" value="1"/>
</dbReference>
<evidence type="ECO:0000256" key="1">
    <source>
        <dbReference type="ARBA" id="ARBA00010342"/>
    </source>
</evidence>
<keyword evidence="5" id="KW-0201">Cytochrome c-type biogenesis</keyword>
<accession>A9I7K2</accession>
<feature type="signal peptide" evidence="7">
    <location>
        <begin position="1"/>
        <end position="20"/>
    </location>
</feature>
<organism evidence="9 10">
    <name type="scientific">Bordetella petrii (strain ATCC BAA-461 / DSM 12804 / CCUG 43448 / CIP 107267 / Se-1111R)</name>
    <dbReference type="NCBI Taxonomy" id="340100"/>
    <lineage>
        <taxon>Bacteria</taxon>
        <taxon>Pseudomonadati</taxon>
        <taxon>Pseudomonadota</taxon>
        <taxon>Betaproteobacteria</taxon>
        <taxon>Burkholderiales</taxon>
        <taxon>Alcaligenaceae</taxon>
        <taxon>Bordetella</taxon>
    </lineage>
</organism>
<dbReference type="Pfam" id="PF03918">
    <property type="entry name" value="CcmH"/>
    <property type="match status" value="1"/>
</dbReference>
<dbReference type="Proteomes" id="UP000001225">
    <property type="component" value="Chromosome"/>
</dbReference>
<dbReference type="GO" id="GO:0005886">
    <property type="term" value="C:plasma membrane"/>
    <property type="evidence" value="ECO:0007669"/>
    <property type="project" value="TreeGrafter"/>
</dbReference>
<feature type="transmembrane region" description="Helical" evidence="7">
    <location>
        <begin position="104"/>
        <end position="126"/>
    </location>
</feature>
<dbReference type="InterPro" id="IPR038297">
    <property type="entry name" value="CcmH/CycL/NrfF/Ccl2_sf"/>
</dbReference>
<reference evidence="9 10" key="1">
    <citation type="journal article" date="2008" name="BMC Genomics">
        <title>The missing link: Bordetella petrii is endowed with both the metabolic versatility of environmental bacteria and virulence traits of pathogenic Bordetellae.</title>
        <authorList>
            <person name="Gross R."/>
            <person name="Guzman C.A."/>
            <person name="Sebaihia M."/>
            <person name="Martins Dos Santos V.A."/>
            <person name="Pieper D.H."/>
            <person name="Koebnik R."/>
            <person name="Lechner M."/>
            <person name="Bartels D."/>
            <person name="Buhrmester J."/>
            <person name="Choudhuri J.V."/>
            <person name="Ebensen T."/>
            <person name="Gaigalat L."/>
            <person name="Herrmann S."/>
            <person name="Khachane A.N."/>
            <person name="Larisch C."/>
            <person name="Link S."/>
            <person name="Linke B."/>
            <person name="Meyer F."/>
            <person name="Mormann S."/>
            <person name="Nakunst D."/>
            <person name="Rueckert C."/>
            <person name="Schneiker-Bekel S."/>
            <person name="Schulze K."/>
            <person name="Vorhoelter F.J."/>
            <person name="Yevsa T."/>
            <person name="Engle J.T."/>
            <person name="Goldman W.E."/>
            <person name="Puehler A."/>
            <person name="Goebel U.B."/>
            <person name="Goesmann A."/>
            <person name="Bloecker H."/>
            <person name="Kaiser O."/>
            <person name="Martinez-Arias R."/>
        </authorList>
    </citation>
    <scope>NUCLEOTIDE SEQUENCE [LARGE SCALE GENOMIC DNA]</scope>
    <source>
        <strain evidence="10">ATCC BAA-461 / DSM 12804 / CCUG 43448 / CIP 107267 / Se-1111R</strain>
    </source>
</reference>
<dbReference type="AlphaFoldDB" id="A9I7K2"/>
<keyword evidence="6 7" id="KW-0408">Iron</keyword>
<evidence type="ECO:0000256" key="4">
    <source>
        <dbReference type="ARBA" id="ARBA00022729"/>
    </source>
</evidence>
<dbReference type="GO" id="GO:0016829">
    <property type="term" value="F:lyase activity"/>
    <property type="evidence" value="ECO:0007669"/>
    <property type="project" value="UniProtKB-KW"/>
</dbReference>
<protein>
    <recommendedName>
        <fullName evidence="7">Cytochrome c-type biogenesis protein</fullName>
    </recommendedName>
</protein>
<dbReference type="PANTHER" id="PTHR47870">
    <property type="entry name" value="CYTOCHROME C-TYPE BIOGENESIS PROTEIN CCMH"/>
    <property type="match status" value="1"/>
</dbReference>
<gene>
    <name evidence="9" type="primary">ccmH</name>
    <name evidence="9" type="ordered locus">Bpet4072</name>
</gene>
<name>A9I7K2_BORPD</name>
<evidence type="ECO:0000313" key="10">
    <source>
        <dbReference type="Proteomes" id="UP000001225"/>
    </source>
</evidence>
<dbReference type="GO" id="GO:0046872">
    <property type="term" value="F:metal ion binding"/>
    <property type="evidence" value="ECO:0007669"/>
    <property type="project" value="UniProtKB-KW"/>
</dbReference>